<dbReference type="InParanoid" id="G3H8X0"/>
<gene>
    <name evidence="1" type="ORF">I79_006857</name>
</gene>
<sequence length="87" mass="9958">MVTNQDANTKLSERATQYLDAPCGYHETPLAVRRMAATPVAQHSFREAYMRYMGVARDQGWETTWTVEGFLREMAGALTYLALEPKW</sequence>
<reference evidence="2" key="1">
    <citation type="journal article" date="2011" name="Nat. Biotechnol.">
        <title>The genomic sequence of the Chinese hamster ovary (CHO)-K1 cell line.</title>
        <authorList>
            <person name="Xu X."/>
            <person name="Nagarajan H."/>
            <person name="Lewis N.E."/>
            <person name="Pan S."/>
            <person name="Cai Z."/>
            <person name="Liu X."/>
            <person name="Chen W."/>
            <person name="Xie M."/>
            <person name="Wang W."/>
            <person name="Hammond S."/>
            <person name="Andersen M.R."/>
            <person name="Neff N."/>
            <person name="Passarelli B."/>
            <person name="Koh W."/>
            <person name="Fan H.C."/>
            <person name="Wang J."/>
            <person name="Gui Y."/>
            <person name="Lee K.H."/>
            <person name="Betenbaugh M.J."/>
            <person name="Quake S.R."/>
            <person name="Famili I."/>
            <person name="Palsson B.O."/>
            <person name="Wang J."/>
        </authorList>
    </citation>
    <scope>NUCLEOTIDE SEQUENCE [LARGE SCALE GENOMIC DNA]</scope>
    <source>
        <strain evidence="2">CHO K1 cell line</strain>
    </source>
</reference>
<dbReference type="AlphaFoldDB" id="G3H8X0"/>
<accession>G3H8X0</accession>
<evidence type="ECO:0000313" key="1">
    <source>
        <dbReference type="EMBL" id="EGV98059.1"/>
    </source>
</evidence>
<evidence type="ECO:0000313" key="2">
    <source>
        <dbReference type="Proteomes" id="UP000001075"/>
    </source>
</evidence>
<dbReference type="Proteomes" id="UP000001075">
    <property type="component" value="Unassembled WGS sequence"/>
</dbReference>
<proteinExistence type="predicted"/>
<dbReference type="EMBL" id="JH000220">
    <property type="protein sequence ID" value="EGV98059.1"/>
    <property type="molecule type" value="Genomic_DNA"/>
</dbReference>
<organism evidence="1 2">
    <name type="scientific">Cricetulus griseus</name>
    <name type="common">Chinese hamster</name>
    <name type="synonym">Cricetulus barabensis griseus</name>
    <dbReference type="NCBI Taxonomy" id="10029"/>
    <lineage>
        <taxon>Eukaryota</taxon>
        <taxon>Metazoa</taxon>
        <taxon>Chordata</taxon>
        <taxon>Craniata</taxon>
        <taxon>Vertebrata</taxon>
        <taxon>Euteleostomi</taxon>
        <taxon>Mammalia</taxon>
        <taxon>Eutheria</taxon>
        <taxon>Euarchontoglires</taxon>
        <taxon>Glires</taxon>
        <taxon>Rodentia</taxon>
        <taxon>Myomorpha</taxon>
        <taxon>Muroidea</taxon>
        <taxon>Cricetidae</taxon>
        <taxon>Cricetinae</taxon>
        <taxon>Cricetulus</taxon>
    </lineage>
</organism>
<name>G3H8X0_CRIGR</name>
<protein>
    <submittedName>
        <fullName evidence="1">Uncharacterized protein</fullName>
    </submittedName>
</protein>